<reference evidence="6 7" key="1">
    <citation type="journal article" date="2019" name="Int. J. Syst. Evol. Microbiol.">
        <title>The Global Catalogue of Microorganisms (GCM) 10K type strain sequencing project: providing services to taxonomists for standard genome sequencing and annotation.</title>
        <authorList>
            <consortium name="The Broad Institute Genomics Platform"/>
            <consortium name="The Broad Institute Genome Sequencing Center for Infectious Disease"/>
            <person name="Wu L."/>
            <person name="Ma J."/>
        </authorList>
    </citation>
    <scope>NUCLEOTIDE SEQUENCE [LARGE SCALE GENOMIC DNA]</scope>
    <source>
        <strain evidence="6 7">JCM 16009</strain>
    </source>
</reference>
<protein>
    <submittedName>
        <fullName evidence="6">GAF and ANTAR domain-containing protein</fullName>
    </submittedName>
</protein>
<sequence>MRHDSPSQDPRPGREREVGRAFVELADTLVDDYDALDLLDRLVTHCVSLLAADAAAILLADPRGELRTVASTSEDAELMDLLQLHAGEGPCLQAYRDAAPISVPDLTTTDRWPAFTAAADATTATVFRSVHSLPLRLRGEAIGALNLLHHQPGSLPPDDLALAQALADVATIGILSERVIRNSGIVAEQLQTALNSRVVVEQAKGILAEHSALDMDQAFERLRAYSRSNNLRLADVARDITTGRIDPTSVTGRHRSSGRG</sequence>
<comment type="caution">
    <text evidence="6">The sequence shown here is derived from an EMBL/GenBank/DDBJ whole genome shotgun (WGS) entry which is preliminary data.</text>
</comment>
<dbReference type="RefSeq" id="WP_344428262.1">
    <property type="nucleotide sequence ID" value="NZ_BAAAQK010000034.1"/>
</dbReference>
<keyword evidence="4" id="KW-0804">Transcription</keyword>
<dbReference type="InterPro" id="IPR003018">
    <property type="entry name" value="GAF"/>
</dbReference>
<dbReference type="Pfam" id="PF03861">
    <property type="entry name" value="ANTAR"/>
    <property type="match status" value="1"/>
</dbReference>
<dbReference type="EMBL" id="BAAAQK010000034">
    <property type="protein sequence ID" value="GAA1881199.1"/>
    <property type="molecule type" value="Genomic_DNA"/>
</dbReference>
<feature type="domain" description="ANTAR" evidence="5">
    <location>
        <begin position="180"/>
        <end position="241"/>
    </location>
</feature>
<name>A0ABN2NPR6_9PSEU</name>
<evidence type="ECO:0000313" key="6">
    <source>
        <dbReference type="EMBL" id="GAA1881199.1"/>
    </source>
</evidence>
<dbReference type="Gene3D" id="3.30.450.40">
    <property type="match status" value="1"/>
</dbReference>
<dbReference type="PIRSF" id="PIRSF036625">
    <property type="entry name" value="GAF_ANTAR"/>
    <property type="match status" value="1"/>
</dbReference>
<evidence type="ECO:0000256" key="2">
    <source>
        <dbReference type="ARBA" id="ARBA00022777"/>
    </source>
</evidence>
<evidence type="ECO:0000313" key="7">
    <source>
        <dbReference type="Proteomes" id="UP001500449"/>
    </source>
</evidence>
<keyword evidence="7" id="KW-1185">Reference proteome</keyword>
<keyword evidence="1" id="KW-0808">Transferase</keyword>
<dbReference type="Pfam" id="PF13185">
    <property type="entry name" value="GAF_2"/>
    <property type="match status" value="1"/>
</dbReference>
<dbReference type="InterPro" id="IPR036388">
    <property type="entry name" value="WH-like_DNA-bd_sf"/>
</dbReference>
<evidence type="ECO:0000256" key="3">
    <source>
        <dbReference type="ARBA" id="ARBA00023015"/>
    </source>
</evidence>
<organism evidence="6 7">
    <name type="scientific">Pseudonocardia ailaonensis</name>
    <dbReference type="NCBI Taxonomy" id="367279"/>
    <lineage>
        <taxon>Bacteria</taxon>
        <taxon>Bacillati</taxon>
        <taxon>Actinomycetota</taxon>
        <taxon>Actinomycetes</taxon>
        <taxon>Pseudonocardiales</taxon>
        <taxon>Pseudonocardiaceae</taxon>
        <taxon>Pseudonocardia</taxon>
    </lineage>
</organism>
<dbReference type="Proteomes" id="UP001500449">
    <property type="component" value="Unassembled WGS sequence"/>
</dbReference>
<dbReference type="InterPro" id="IPR005561">
    <property type="entry name" value="ANTAR"/>
</dbReference>
<dbReference type="InterPro" id="IPR011006">
    <property type="entry name" value="CheY-like_superfamily"/>
</dbReference>
<keyword evidence="3" id="KW-0805">Transcription regulation</keyword>
<accession>A0ABN2NPR6</accession>
<proteinExistence type="predicted"/>
<dbReference type="SMART" id="SM01012">
    <property type="entry name" value="ANTAR"/>
    <property type="match status" value="1"/>
</dbReference>
<dbReference type="Gene3D" id="1.10.10.10">
    <property type="entry name" value="Winged helix-like DNA-binding domain superfamily/Winged helix DNA-binding domain"/>
    <property type="match status" value="1"/>
</dbReference>
<evidence type="ECO:0000256" key="4">
    <source>
        <dbReference type="ARBA" id="ARBA00023163"/>
    </source>
</evidence>
<evidence type="ECO:0000259" key="5">
    <source>
        <dbReference type="PROSITE" id="PS50921"/>
    </source>
</evidence>
<keyword evidence="2" id="KW-0418">Kinase</keyword>
<gene>
    <name evidence="6" type="ORF">GCM10009836_73120</name>
</gene>
<evidence type="ECO:0000256" key="1">
    <source>
        <dbReference type="ARBA" id="ARBA00022679"/>
    </source>
</evidence>
<dbReference type="InterPro" id="IPR029016">
    <property type="entry name" value="GAF-like_dom_sf"/>
</dbReference>
<dbReference type="SUPFAM" id="SSF52172">
    <property type="entry name" value="CheY-like"/>
    <property type="match status" value="1"/>
</dbReference>
<dbReference type="SMART" id="SM00065">
    <property type="entry name" value="GAF"/>
    <property type="match status" value="1"/>
</dbReference>
<dbReference type="InterPro" id="IPR012074">
    <property type="entry name" value="GAF_ANTAR"/>
</dbReference>
<dbReference type="SUPFAM" id="SSF55781">
    <property type="entry name" value="GAF domain-like"/>
    <property type="match status" value="1"/>
</dbReference>
<dbReference type="PROSITE" id="PS50921">
    <property type="entry name" value="ANTAR"/>
    <property type="match status" value="1"/>
</dbReference>